<dbReference type="Pfam" id="PF07603">
    <property type="entry name" value="Lcl_C"/>
    <property type="match status" value="1"/>
</dbReference>
<comment type="caution">
    <text evidence="2">The sequence shown here is derived from an EMBL/GenBank/DDBJ whole genome shotgun (WGS) entry which is preliminary data.</text>
</comment>
<organism evidence="2">
    <name type="scientific">marine sediment metagenome</name>
    <dbReference type="NCBI Taxonomy" id="412755"/>
    <lineage>
        <taxon>unclassified sequences</taxon>
        <taxon>metagenomes</taxon>
        <taxon>ecological metagenomes</taxon>
    </lineage>
</organism>
<dbReference type="PANTHER" id="PTHR35812:SF1">
    <property type="entry name" value="LIPOPROTEIN"/>
    <property type="match status" value="1"/>
</dbReference>
<dbReference type="PANTHER" id="PTHR35812">
    <property type="entry name" value="LIPOPROTEIN"/>
    <property type="match status" value="1"/>
</dbReference>
<dbReference type="AlphaFoldDB" id="X1H7V0"/>
<reference evidence="2" key="1">
    <citation type="journal article" date="2014" name="Front. Microbiol.">
        <title>High frequency of phylogenetically diverse reductive dehalogenase-homologous genes in deep subseafloor sedimentary metagenomes.</title>
        <authorList>
            <person name="Kawai M."/>
            <person name="Futagami T."/>
            <person name="Toyoda A."/>
            <person name="Takaki Y."/>
            <person name="Nishi S."/>
            <person name="Hori S."/>
            <person name="Arai W."/>
            <person name="Tsubouchi T."/>
            <person name="Morono Y."/>
            <person name="Uchiyama I."/>
            <person name="Ito T."/>
            <person name="Fujiyama A."/>
            <person name="Inagaki F."/>
            <person name="Takami H."/>
        </authorList>
    </citation>
    <scope>NUCLEOTIDE SEQUENCE</scope>
    <source>
        <strain evidence="2">Expedition CK06-06</strain>
    </source>
</reference>
<evidence type="ECO:0000313" key="2">
    <source>
        <dbReference type="EMBL" id="GAH49924.1"/>
    </source>
</evidence>
<dbReference type="EMBL" id="BARU01017883">
    <property type="protein sequence ID" value="GAH49924.1"/>
    <property type="molecule type" value="Genomic_DNA"/>
</dbReference>
<sequence length="149" mass="16538">MMLMKAKNIVLSRLLPKTGQIISYRAGDDGTYQAGWWRGLLNENNKERFIHIGSGENTLTKDLATGLMWPADGESAGCNDGSICGWEGAIIVANALDFAGFSDWRLPNVRELMSIVDYGRVNPTIDLAKFPDTHGSWYWSSTMYKALTT</sequence>
<accession>X1H7V0</accession>
<proteinExistence type="predicted"/>
<dbReference type="InterPro" id="IPR011460">
    <property type="entry name" value="Lcl_C"/>
</dbReference>
<feature type="domain" description="Lcl C-terminal" evidence="1">
    <location>
        <begin position="60"/>
        <end position="144"/>
    </location>
</feature>
<feature type="non-terminal residue" evidence="2">
    <location>
        <position position="149"/>
    </location>
</feature>
<protein>
    <recommendedName>
        <fullName evidence="1">Lcl C-terminal domain-containing protein</fullName>
    </recommendedName>
</protein>
<name>X1H7V0_9ZZZZ</name>
<gene>
    <name evidence="2" type="ORF">S03H2_29609</name>
</gene>
<evidence type="ECO:0000259" key="1">
    <source>
        <dbReference type="Pfam" id="PF07603"/>
    </source>
</evidence>